<keyword evidence="4 7" id="KW-1133">Transmembrane helix</keyword>
<evidence type="ECO:0000256" key="7">
    <source>
        <dbReference type="SAM" id="Phobius"/>
    </source>
</evidence>
<dbReference type="Proteomes" id="UP001516464">
    <property type="component" value="Unassembled WGS sequence"/>
</dbReference>
<dbReference type="EMBL" id="SBIQ01000085">
    <property type="protein sequence ID" value="KAF7683460.1"/>
    <property type="molecule type" value="Genomic_DNA"/>
</dbReference>
<keyword evidence="3 7" id="KW-0812">Transmembrane</keyword>
<proteinExistence type="predicted"/>
<dbReference type="PANTHER" id="PTHR13906:SF4">
    <property type="entry name" value="LYSOPHOSPHOLIPID ACYLTRANSFERASE 6"/>
    <property type="match status" value="1"/>
</dbReference>
<dbReference type="Pfam" id="PF03062">
    <property type="entry name" value="MBOAT"/>
    <property type="match status" value="1"/>
</dbReference>
<feature type="transmembrane region" description="Helical" evidence="7">
    <location>
        <begin position="334"/>
        <end position="354"/>
    </location>
</feature>
<evidence type="ECO:0000256" key="3">
    <source>
        <dbReference type="ARBA" id="ARBA00022692"/>
    </source>
</evidence>
<evidence type="ECO:0000256" key="2">
    <source>
        <dbReference type="ARBA" id="ARBA00022679"/>
    </source>
</evidence>
<evidence type="ECO:0000313" key="9">
    <source>
        <dbReference type="Proteomes" id="UP001516464"/>
    </source>
</evidence>
<feature type="transmembrane region" description="Helical" evidence="7">
    <location>
        <begin position="281"/>
        <end position="299"/>
    </location>
</feature>
<dbReference type="GO" id="GO:0016746">
    <property type="term" value="F:acyltransferase activity"/>
    <property type="evidence" value="ECO:0007669"/>
    <property type="project" value="UniProtKB-KW"/>
</dbReference>
<evidence type="ECO:0000256" key="1">
    <source>
        <dbReference type="ARBA" id="ARBA00004141"/>
    </source>
</evidence>
<reference evidence="8 9" key="1">
    <citation type="submission" date="2019-01" db="EMBL/GenBank/DDBJ databases">
        <title>Genomes sequencing and comparative genomics of infectious freshwater microsporidia, Cucumispora dikerogammari and Thelohania contejeani.</title>
        <authorList>
            <person name="Cormier A."/>
            <person name="Giraud I."/>
            <person name="Wattier R."/>
            <person name="Teixeira M."/>
            <person name="Grandjean F."/>
            <person name="Rigaud T."/>
            <person name="Cordaux R."/>
        </authorList>
    </citation>
    <scope>NUCLEOTIDE SEQUENCE [LARGE SCALE GENOMIC DNA]</scope>
    <source>
        <strain evidence="8">T1</strain>
        <tissue evidence="8">Spores</tissue>
    </source>
</reference>
<comment type="subcellular location">
    <subcellularLocation>
        <location evidence="1">Membrane</location>
        <topology evidence="1">Multi-pass membrane protein</topology>
    </subcellularLocation>
</comment>
<feature type="transmembrane region" description="Helical" evidence="7">
    <location>
        <begin position="47"/>
        <end position="71"/>
    </location>
</feature>
<evidence type="ECO:0000313" key="8">
    <source>
        <dbReference type="EMBL" id="KAF7683460.1"/>
    </source>
</evidence>
<keyword evidence="6 8" id="KW-0012">Acyltransferase</keyword>
<feature type="transmembrane region" description="Helical" evidence="7">
    <location>
        <begin position="18"/>
        <end position="35"/>
    </location>
</feature>
<gene>
    <name evidence="8" type="primary">ale1_0</name>
    <name evidence="8" type="ORF">TCON_1334</name>
</gene>
<sequence length="393" mass="46356">MITNILKSLEMDNQEKKFISSLLLLIPLSLLHSYIRNKTWHVLPVVFLLYNAFGPAETALYISVVLFNYIILRSIKRFTKISVSHIMVCFNLFIIMIYSALEIYYEWDNRFTISGPLMLLTIKMFYAGIEYKESNSFKEFVGYSFYSPGILTGPNPRYNEFIQENQNTKIDYISGILSIIESLLYVFLFCKFKDVYTVDKIIQSSDVFSTMLNTAMLCFICRTKYYFAWSYSNACYIFASNNKMKSIYPLRVEFSTCVRDVTQSWNIYTNKWLKECVFMPLSNNLFVASMATFFVSAFWHGLYPAYYLMFMSIGLIIPIIKTNVKIFKSYGLSYLCYIQMMLVLSYFTLPFFLLDVKLTFTIWKKMYFIGHIYFIISGINHYLFYDKGRLKNK</sequence>
<dbReference type="InterPro" id="IPR049941">
    <property type="entry name" value="LPLAT_7/PORCN-like"/>
</dbReference>
<evidence type="ECO:0000256" key="4">
    <source>
        <dbReference type="ARBA" id="ARBA00022989"/>
    </source>
</evidence>
<feature type="transmembrane region" description="Helical" evidence="7">
    <location>
        <begin position="305"/>
        <end position="322"/>
    </location>
</feature>
<comment type="caution">
    <text evidence="8">The sequence shown here is derived from an EMBL/GenBank/DDBJ whole genome shotgun (WGS) entry which is preliminary data.</text>
</comment>
<protein>
    <submittedName>
        <fullName evidence="8">Lysophospholipid acyltransferase</fullName>
    </submittedName>
</protein>
<name>A0ABQ7HZ37_9MICR</name>
<evidence type="ECO:0000256" key="5">
    <source>
        <dbReference type="ARBA" id="ARBA00023136"/>
    </source>
</evidence>
<dbReference type="PANTHER" id="PTHR13906">
    <property type="entry name" value="PORCUPINE"/>
    <property type="match status" value="1"/>
</dbReference>
<feature type="transmembrane region" description="Helical" evidence="7">
    <location>
        <begin position="83"/>
        <end position="105"/>
    </location>
</feature>
<dbReference type="InterPro" id="IPR004299">
    <property type="entry name" value="MBOAT_fam"/>
</dbReference>
<organism evidence="8 9">
    <name type="scientific">Astathelohania contejeani</name>
    <dbReference type="NCBI Taxonomy" id="164912"/>
    <lineage>
        <taxon>Eukaryota</taxon>
        <taxon>Fungi</taxon>
        <taxon>Fungi incertae sedis</taxon>
        <taxon>Microsporidia</taxon>
        <taxon>Astathelohaniidae</taxon>
        <taxon>Astathelohania</taxon>
    </lineage>
</organism>
<evidence type="ECO:0000256" key="6">
    <source>
        <dbReference type="ARBA" id="ARBA00023315"/>
    </source>
</evidence>
<keyword evidence="9" id="KW-1185">Reference proteome</keyword>
<keyword evidence="2" id="KW-0808">Transferase</keyword>
<feature type="transmembrane region" description="Helical" evidence="7">
    <location>
        <begin position="366"/>
        <end position="385"/>
    </location>
</feature>
<keyword evidence="5 7" id="KW-0472">Membrane</keyword>
<accession>A0ABQ7HZ37</accession>